<dbReference type="InterPro" id="IPR025672">
    <property type="entry name" value="Sigma_reg_C_dom"/>
</dbReference>
<keyword evidence="2" id="KW-0472">Membrane</keyword>
<protein>
    <submittedName>
        <fullName evidence="4">Anti sigma factor C-terminal domain-containing protein</fullName>
    </submittedName>
</protein>
<sequence length="361" mass="40770">MKTFEVVTKRSKRKSLLKAVLLSVTGSLIILSSGYWILNKITSDNAWEIQRFHELKNAISYPNIESINWSFIPTSSFTGVYRSDQVKDLAGISLPFEDYESYYGLRSGLYKGSQADNIYGSEDGTAQYTHGSSFKVPVFFNTKFNYSQDGSLLPTQDIQLLSQKSNQAVEVAVTFDKSYNFEEIEALIPDKLKINWYWIGTESQYDTKELPLDAQIGFSPVKNQIESYEEAQKNRQALAEEAKKELSDEEIQQKQEKIKEEVAALTAQENFSNNFSFFQVNLQTALDKGWAGYTVNNGEFDLETDIKTYLAANKDGQSAKFAGVILTGRTEDFAGLEGADWIFGSNIGQTLELQPYHHLNP</sequence>
<proteinExistence type="predicted"/>
<keyword evidence="1" id="KW-0175">Coiled coil</keyword>
<keyword evidence="2" id="KW-0812">Transmembrane</keyword>
<feature type="transmembrane region" description="Helical" evidence="2">
    <location>
        <begin position="20"/>
        <end position="38"/>
    </location>
</feature>
<gene>
    <name evidence="4" type="ORF">INT76_10765</name>
</gene>
<evidence type="ECO:0000256" key="1">
    <source>
        <dbReference type="SAM" id="Coils"/>
    </source>
</evidence>
<keyword evidence="2" id="KW-1133">Transmembrane helix</keyword>
<name>A0ABX7YKT4_9STRE</name>
<organism evidence="4 5">
    <name type="scientific">Streptococcus oriscaviae</name>
    <dbReference type="NCBI Taxonomy" id="2781599"/>
    <lineage>
        <taxon>Bacteria</taxon>
        <taxon>Bacillati</taxon>
        <taxon>Bacillota</taxon>
        <taxon>Bacilli</taxon>
        <taxon>Lactobacillales</taxon>
        <taxon>Streptococcaceae</taxon>
        <taxon>Streptococcus</taxon>
    </lineage>
</organism>
<reference evidence="4 5" key="1">
    <citation type="submission" date="2021-04" db="EMBL/GenBank/DDBJ databases">
        <title>Complete genome sequence of a novel Streptococcus species.</title>
        <authorList>
            <person name="Teng J.L.L."/>
        </authorList>
    </citation>
    <scope>NUCLEOTIDE SEQUENCE [LARGE SCALE GENOMIC DNA]</scope>
    <source>
        <strain evidence="4 5">HKU75</strain>
    </source>
</reference>
<accession>A0ABX7YKT4</accession>
<feature type="coiled-coil region" evidence="1">
    <location>
        <begin position="221"/>
        <end position="268"/>
    </location>
</feature>
<dbReference type="RefSeq" id="WP_212570721.1">
    <property type="nucleotide sequence ID" value="NZ_CP073084.1"/>
</dbReference>
<evidence type="ECO:0000313" key="5">
    <source>
        <dbReference type="Proteomes" id="UP000677616"/>
    </source>
</evidence>
<evidence type="ECO:0000259" key="3">
    <source>
        <dbReference type="Pfam" id="PF13791"/>
    </source>
</evidence>
<dbReference type="EMBL" id="CP073084">
    <property type="protein sequence ID" value="QUE54278.1"/>
    <property type="molecule type" value="Genomic_DNA"/>
</dbReference>
<evidence type="ECO:0000256" key="2">
    <source>
        <dbReference type="SAM" id="Phobius"/>
    </source>
</evidence>
<keyword evidence="5" id="KW-1185">Reference proteome</keyword>
<dbReference type="Pfam" id="PF13791">
    <property type="entry name" value="Sigma_reg_C"/>
    <property type="match status" value="1"/>
</dbReference>
<feature type="domain" description="Sigma factor regulator C-terminal" evidence="3">
    <location>
        <begin position="165"/>
        <end position="349"/>
    </location>
</feature>
<dbReference type="Proteomes" id="UP000677616">
    <property type="component" value="Chromosome"/>
</dbReference>
<evidence type="ECO:0000313" key="4">
    <source>
        <dbReference type="EMBL" id="QUE54278.1"/>
    </source>
</evidence>